<gene>
    <name evidence="3" type="ORF">FN846DRAFT_889938</name>
</gene>
<evidence type="ECO:0000313" key="3">
    <source>
        <dbReference type="EMBL" id="KAA8907222.1"/>
    </source>
</evidence>
<feature type="signal peptide" evidence="2">
    <location>
        <begin position="1"/>
        <end position="21"/>
    </location>
</feature>
<dbReference type="AlphaFoldDB" id="A0A5J5EY57"/>
<feature type="region of interest" description="Disordered" evidence="1">
    <location>
        <begin position="244"/>
        <end position="280"/>
    </location>
</feature>
<accession>A0A5J5EY57</accession>
<keyword evidence="2" id="KW-0732">Signal</keyword>
<feature type="compositionally biased region" description="Polar residues" evidence="1">
    <location>
        <begin position="264"/>
        <end position="275"/>
    </location>
</feature>
<evidence type="ECO:0000256" key="2">
    <source>
        <dbReference type="SAM" id="SignalP"/>
    </source>
</evidence>
<dbReference type="Proteomes" id="UP000326924">
    <property type="component" value="Unassembled WGS sequence"/>
</dbReference>
<feature type="chain" id="PRO_5023895015" evidence="2">
    <location>
        <begin position="22"/>
        <end position="346"/>
    </location>
</feature>
<comment type="caution">
    <text evidence="3">The sequence shown here is derived from an EMBL/GenBank/DDBJ whole genome shotgun (WGS) entry which is preliminary data.</text>
</comment>
<feature type="compositionally biased region" description="Basic and acidic residues" evidence="1">
    <location>
        <begin position="253"/>
        <end position="263"/>
    </location>
</feature>
<keyword evidence="4" id="KW-1185">Reference proteome</keyword>
<proteinExistence type="predicted"/>
<name>A0A5J5EY57_9PEZI</name>
<reference evidence="3 4" key="1">
    <citation type="submission" date="2019-09" db="EMBL/GenBank/DDBJ databases">
        <title>Draft genome of the ectomycorrhizal ascomycete Sphaerosporella brunnea.</title>
        <authorList>
            <consortium name="DOE Joint Genome Institute"/>
            <person name="Benucci G.M."/>
            <person name="Marozzi G."/>
            <person name="Antonielli L."/>
            <person name="Sanchez S."/>
            <person name="Marco P."/>
            <person name="Wang X."/>
            <person name="Falini L.B."/>
            <person name="Barry K."/>
            <person name="Haridas S."/>
            <person name="Lipzen A."/>
            <person name="Labutti K."/>
            <person name="Grigoriev I.V."/>
            <person name="Murat C."/>
            <person name="Martin F."/>
            <person name="Albertini E."/>
            <person name="Donnini D."/>
            <person name="Bonito G."/>
        </authorList>
    </citation>
    <scope>NUCLEOTIDE SEQUENCE [LARGE SCALE GENOMIC DNA]</scope>
    <source>
        <strain evidence="3 4">Sb_GMNB300</strain>
    </source>
</reference>
<sequence length="346" mass="37650">MFWGWWGSTSCLLTCCPHLLPLPLRFPQHVACVQKQRHHQASPRSIPPLTLLHPANAGPSTSLQNITSFRHNKYAPAARAFEVEGSEPVGMDNRDSSAAYSPEANVSGSNCGLGHSAPANCGSAATQTSGFTSNVEVRQCHQDSNDTHQAAGASAASYRSANDVCMAEARGVELDEKAAKAPEILKERLNSLYRENQALKASIADFKICVAIKDQAIATAQEQLARQKQETVLWKSYAKGLQQRMGMAEAESTDPKERERQHSTESGGSERNPQEQPMHDSAGTEYWKRHAWNLHQRISELEFELAQCNAAGGQAGGNPAGGGQDQVVHHINNYYYNSAPPGTQSM</sequence>
<evidence type="ECO:0000256" key="1">
    <source>
        <dbReference type="SAM" id="MobiDB-lite"/>
    </source>
</evidence>
<evidence type="ECO:0000313" key="4">
    <source>
        <dbReference type="Proteomes" id="UP000326924"/>
    </source>
</evidence>
<dbReference type="InParanoid" id="A0A5J5EY57"/>
<organism evidence="3 4">
    <name type="scientific">Sphaerosporella brunnea</name>
    <dbReference type="NCBI Taxonomy" id="1250544"/>
    <lineage>
        <taxon>Eukaryota</taxon>
        <taxon>Fungi</taxon>
        <taxon>Dikarya</taxon>
        <taxon>Ascomycota</taxon>
        <taxon>Pezizomycotina</taxon>
        <taxon>Pezizomycetes</taxon>
        <taxon>Pezizales</taxon>
        <taxon>Pyronemataceae</taxon>
        <taxon>Sphaerosporella</taxon>
    </lineage>
</organism>
<protein>
    <submittedName>
        <fullName evidence="3">Uncharacterized protein</fullName>
    </submittedName>
</protein>
<dbReference type="EMBL" id="VXIS01000081">
    <property type="protein sequence ID" value="KAA8907222.1"/>
    <property type="molecule type" value="Genomic_DNA"/>
</dbReference>